<evidence type="ECO:0000313" key="3">
    <source>
        <dbReference type="EMBL" id="OMD32228.1"/>
    </source>
</evidence>
<feature type="domain" description="Dit-like phage tail protein N-terminal" evidence="2">
    <location>
        <begin position="10"/>
        <end position="118"/>
    </location>
</feature>
<name>A0A1R0XBD4_9BACL</name>
<dbReference type="Proteomes" id="UP000187465">
    <property type="component" value="Unassembled WGS sequence"/>
</dbReference>
<comment type="caution">
    <text evidence="3">The sequence shown here is derived from an EMBL/GenBank/DDBJ whole genome shotgun (WGS) entry which is preliminary data.</text>
</comment>
<evidence type="ECO:0000259" key="2">
    <source>
        <dbReference type="Pfam" id="PF21821"/>
    </source>
</evidence>
<feature type="compositionally biased region" description="Basic residues" evidence="1">
    <location>
        <begin position="144"/>
        <end position="161"/>
    </location>
</feature>
<sequence length="184" mass="20489">MALIDGKYITVESESPSFPVTVTEQPVEKGITLIDHVQPQARMLSLSGVIVGPEAAKIRAYIIGAKDKGQIINYIGRNQFKGLITDFSTGHEYTIADGFTFSMELREIRIAMSSYVDTLPAPIKTQAAKIVNSGTKQTKEKSSSKNKKTTTNKTKTKTTTTKKKEKEKEKVQKVKFKEGSKWRE</sequence>
<reference evidence="3 4" key="1">
    <citation type="submission" date="2016-10" db="EMBL/GenBank/DDBJ databases">
        <title>Paenibacillus species isolates.</title>
        <authorList>
            <person name="Beno S.M."/>
        </authorList>
    </citation>
    <scope>NUCLEOTIDE SEQUENCE [LARGE SCALE GENOMIC DNA]</scope>
    <source>
        <strain evidence="3 4">FSL H7-0604</strain>
    </source>
</reference>
<dbReference type="InterPro" id="IPR048494">
    <property type="entry name" value="Dit-like_N"/>
</dbReference>
<gene>
    <name evidence="3" type="ORF">BJP51_16765</name>
</gene>
<evidence type="ECO:0000313" key="4">
    <source>
        <dbReference type="Proteomes" id="UP000187465"/>
    </source>
</evidence>
<protein>
    <recommendedName>
        <fullName evidence="2">Dit-like phage tail protein N-terminal domain-containing protein</fullName>
    </recommendedName>
</protein>
<dbReference type="Pfam" id="PF21821">
    <property type="entry name" value="Dit_like"/>
    <property type="match status" value="1"/>
</dbReference>
<dbReference type="AlphaFoldDB" id="A0A1R0XBD4"/>
<evidence type="ECO:0000256" key="1">
    <source>
        <dbReference type="SAM" id="MobiDB-lite"/>
    </source>
</evidence>
<dbReference type="EMBL" id="MKQP01000018">
    <property type="protein sequence ID" value="OMD32228.1"/>
    <property type="molecule type" value="Genomic_DNA"/>
</dbReference>
<feature type="compositionally biased region" description="Basic and acidic residues" evidence="1">
    <location>
        <begin position="162"/>
        <end position="184"/>
    </location>
</feature>
<accession>A0A1R0XBD4</accession>
<organism evidence="3 4">
    <name type="scientific">Paenibacillus odorifer</name>
    <dbReference type="NCBI Taxonomy" id="189426"/>
    <lineage>
        <taxon>Bacteria</taxon>
        <taxon>Bacillati</taxon>
        <taxon>Bacillota</taxon>
        <taxon>Bacilli</taxon>
        <taxon>Bacillales</taxon>
        <taxon>Paenibacillaceae</taxon>
        <taxon>Paenibacillus</taxon>
    </lineage>
</organism>
<feature type="region of interest" description="Disordered" evidence="1">
    <location>
        <begin position="130"/>
        <end position="184"/>
    </location>
</feature>
<dbReference type="RefSeq" id="WP_036681200.1">
    <property type="nucleotide sequence ID" value="NZ_MKQP01000018.1"/>
</dbReference>
<proteinExistence type="predicted"/>